<organism evidence="2 3">
    <name type="scientific">Mizuhopecten yessoensis</name>
    <name type="common">Japanese scallop</name>
    <name type="synonym">Patinopecten yessoensis</name>
    <dbReference type="NCBI Taxonomy" id="6573"/>
    <lineage>
        <taxon>Eukaryota</taxon>
        <taxon>Metazoa</taxon>
        <taxon>Spiralia</taxon>
        <taxon>Lophotrochozoa</taxon>
        <taxon>Mollusca</taxon>
        <taxon>Bivalvia</taxon>
        <taxon>Autobranchia</taxon>
        <taxon>Pteriomorphia</taxon>
        <taxon>Pectinida</taxon>
        <taxon>Pectinoidea</taxon>
        <taxon>Pectinidae</taxon>
        <taxon>Mizuhopecten</taxon>
    </lineage>
</organism>
<protein>
    <submittedName>
        <fullName evidence="2">Uncharacterized protein</fullName>
    </submittedName>
</protein>
<sequence length="174" mass="19455">MCKELNSTTTEDFTWSSLPYPMEKPEMIRHPRLASVITHAKVMKRSSSAGNPRESNTTSSLGTGKTGRSSSFASLVSSSSDDNSNDLNCIECGGRKKEDSRILKGNNIQSFYTVWKIRDTGKKLVDHHHFKLPSSLTRNDSHRTCGCMTRTHKKHTDSMCCKPKYCACLEMSVT</sequence>
<keyword evidence="3" id="KW-1185">Reference proteome</keyword>
<dbReference type="EMBL" id="NEDP02004845">
    <property type="protein sequence ID" value="OWF44199.1"/>
    <property type="molecule type" value="Genomic_DNA"/>
</dbReference>
<reference evidence="2 3" key="1">
    <citation type="journal article" date="2017" name="Nat. Ecol. Evol.">
        <title>Scallop genome provides insights into evolution of bilaterian karyotype and development.</title>
        <authorList>
            <person name="Wang S."/>
            <person name="Zhang J."/>
            <person name="Jiao W."/>
            <person name="Li J."/>
            <person name="Xun X."/>
            <person name="Sun Y."/>
            <person name="Guo X."/>
            <person name="Huan P."/>
            <person name="Dong B."/>
            <person name="Zhang L."/>
            <person name="Hu X."/>
            <person name="Sun X."/>
            <person name="Wang J."/>
            <person name="Zhao C."/>
            <person name="Wang Y."/>
            <person name="Wang D."/>
            <person name="Huang X."/>
            <person name="Wang R."/>
            <person name="Lv J."/>
            <person name="Li Y."/>
            <person name="Zhang Z."/>
            <person name="Liu B."/>
            <person name="Lu W."/>
            <person name="Hui Y."/>
            <person name="Liang J."/>
            <person name="Zhou Z."/>
            <person name="Hou R."/>
            <person name="Li X."/>
            <person name="Liu Y."/>
            <person name="Li H."/>
            <person name="Ning X."/>
            <person name="Lin Y."/>
            <person name="Zhao L."/>
            <person name="Xing Q."/>
            <person name="Dou J."/>
            <person name="Li Y."/>
            <person name="Mao J."/>
            <person name="Guo H."/>
            <person name="Dou H."/>
            <person name="Li T."/>
            <person name="Mu C."/>
            <person name="Jiang W."/>
            <person name="Fu Q."/>
            <person name="Fu X."/>
            <person name="Miao Y."/>
            <person name="Liu J."/>
            <person name="Yu Q."/>
            <person name="Li R."/>
            <person name="Liao H."/>
            <person name="Li X."/>
            <person name="Kong Y."/>
            <person name="Jiang Z."/>
            <person name="Chourrout D."/>
            <person name="Li R."/>
            <person name="Bao Z."/>
        </authorList>
    </citation>
    <scope>NUCLEOTIDE SEQUENCE [LARGE SCALE GENOMIC DNA]</scope>
    <source>
        <strain evidence="2 3">PY_sf001</strain>
    </source>
</reference>
<evidence type="ECO:0000313" key="2">
    <source>
        <dbReference type="EMBL" id="OWF44199.1"/>
    </source>
</evidence>
<gene>
    <name evidence="2" type="ORF">KP79_PYT14434</name>
</gene>
<proteinExistence type="predicted"/>
<name>A0A210Q691_MIZYE</name>
<evidence type="ECO:0000313" key="3">
    <source>
        <dbReference type="Proteomes" id="UP000242188"/>
    </source>
</evidence>
<comment type="caution">
    <text evidence="2">The sequence shown here is derived from an EMBL/GenBank/DDBJ whole genome shotgun (WGS) entry which is preliminary data.</text>
</comment>
<accession>A0A210Q691</accession>
<dbReference type="Proteomes" id="UP000242188">
    <property type="component" value="Unassembled WGS sequence"/>
</dbReference>
<dbReference type="AlphaFoldDB" id="A0A210Q691"/>
<evidence type="ECO:0000256" key="1">
    <source>
        <dbReference type="SAM" id="MobiDB-lite"/>
    </source>
</evidence>
<feature type="compositionally biased region" description="Polar residues" evidence="1">
    <location>
        <begin position="45"/>
        <end position="68"/>
    </location>
</feature>
<feature type="compositionally biased region" description="Low complexity" evidence="1">
    <location>
        <begin position="69"/>
        <end position="83"/>
    </location>
</feature>
<feature type="region of interest" description="Disordered" evidence="1">
    <location>
        <begin position="42"/>
        <end position="83"/>
    </location>
</feature>